<feature type="compositionally biased region" description="Basic and acidic residues" evidence="1">
    <location>
        <begin position="213"/>
        <end position="234"/>
    </location>
</feature>
<feature type="non-terminal residue" evidence="2">
    <location>
        <position position="1"/>
    </location>
</feature>
<keyword evidence="2" id="KW-0489">Methyltransferase</keyword>
<feature type="region of interest" description="Disordered" evidence="1">
    <location>
        <begin position="134"/>
        <end position="322"/>
    </location>
</feature>
<dbReference type="GO" id="GO:0008168">
    <property type="term" value="F:methyltransferase activity"/>
    <property type="evidence" value="ECO:0007669"/>
    <property type="project" value="UniProtKB-KW"/>
</dbReference>
<dbReference type="GO" id="GO:0032259">
    <property type="term" value="P:methylation"/>
    <property type="evidence" value="ECO:0007669"/>
    <property type="project" value="UniProtKB-KW"/>
</dbReference>
<feature type="non-terminal residue" evidence="2">
    <location>
        <position position="322"/>
    </location>
</feature>
<feature type="compositionally biased region" description="Basic and acidic residues" evidence="1">
    <location>
        <begin position="1"/>
        <end position="11"/>
    </location>
</feature>
<protein>
    <submittedName>
        <fullName evidence="2">16S rRNA (Cytosine(1402)-N(4))-methyltransferase</fullName>
        <ecNumber evidence="2">2.1.1.199</ecNumber>
    </submittedName>
</protein>
<reference evidence="2" key="1">
    <citation type="submission" date="2020-02" db="EMBL/GenBank/DDBJ databases">
        <authorList>
            <person name="Meier V. D."/>
        </authorList>
    </citation>
    <scope>NUCLEOTIDE SEQUENCE</scope>
    <source>
        <strain evidence="2">AVDCRST_MAG13</strain>
    </source>
</reference>
<dbReference type="EMBL" id="CADCVO010000240">
    <property type="protein sequence ID" value="CAA9487331.1"/>
    <property type="molecule type" value="Genomic_DNA"/>
</dbReference>
<feature type="compositionally biased region" description="Basic residues" evidence="1">
    <location>
        <begin position="187"/>
        <end position="205"/>
    </location>
</feature>
<sequence>EEHPAGDDLPRPRPRRRAHRAPGPAARAGRRGRHVRRRRARPPRRRAARAGRHARGDRPRPGGRGALRRLRGRGPVPHPLHPRLLLRRPRRAGGRGAAGGPRLPGPRHVVHADRHAGARLLLRLRRAAGHAHGHVAVPHGRGDRQHVGRAATRPGPARLWRGALRPPDRTGHRAHAGGRGARDDPRARRRHPARHPHARPLRRGSSRQADVPGDPHRGERRARPDRRGAARRLEPAAPGRPLRRDVVPLPRGPAREALPRRPRARLRVPAGPARLRLRPRAARRAHHPPVRRPHPGRGRRQPPLRVGAPARRPQAPGGPRGM</sequence>
<proteinExistence type="predicted"/>
<dbReference type="EC" id="2.1.1.199" evidence="2"/>
<keyword evidence="2" id="KW-0808">Transferase</keyword>
<feature type="compositionally biased region" description="Basic residues" evidence="1">
    <location>
        <begin position="28"/>
        <end position="53"/>
    </location>
</feature>
<feature type="compositionally biased region" description="Low complexity" evidence="1">
    <location>
        <begin position="303"/>
        <end position="322"/>
    </location>
</feature>
<organism evidence="2">
    <name type="scientific">uncultured Solirubrobacteraceae bacterium</name>
    <dbReference type="NCBI Taxonomy" id="1162706"/>
    <lineage>
        <taxon>Bacteria</taxon>
        <taxon>Bacillati</taxon>
        <taxon>Actinomycetota</taxon>
        <taxon>Thermoleophilia</taxon>
        <taxon>Solirubrobacterales</taxon>
        <taxon>Solirubrobacteraceae</taxon>
        <taxon>environmental samples</taxon>
    </lineage>
</organism>
<gene>
    <name evidence="2" type="ORF">AVDCRST_MAG13-1538</name>
</gene>
<feature type="region of interest" description="Disordered" evidence="1">
    <location>
        <begin position="1"/>
        <end position="108"/>
    </location>
</feature>
<feature type="compositionally biased region" description="Basic residues" evidence="1">
    <location>
        <begin position="80"/>
        <end position="93"/>
    </location>
</feature>
<name>A0A6J4S674_9ACTN</name>
<feature type="compositionally biased region" description="Basic residues" evidence="1">
    <location>
        <begin position="275"/>
        <end position="302"/>
    </location>
</feature>
<accession>A0A6J4S674</accession>
<evidence type="ECO:0000313" key="2">
    <source>
        <dbReference type="EMBL" id="CAA9487331.1"/>
    </source>
</evidence>
<dbReference type="AlphaFoldDB" id="A0A6J4S674"/>
<evidence type="ECO:0000256" key="1">
    <source>
        <dbReference type="SAM" id="MobiDB-lite"/>
    </source>
</evidence>